<dbReference type="Proteomes" id="UP001605036">
    <property type="component" value="Unassembled WGS sequence"/>
</dbReference>
<dbReference type="SUPFAM" id="SSF56672">
    <property type="entry name" value="DNA/RNA polymerases"/>
    <property type="match status" value="1"/>
</dbReference>
<dbReference type="InterPro" id="IPR041577">
    <property type="entry name" value="RT_RNaseH_2"/>
</dbReference>
<feature type="domain" description="Reverse transcriptase/retrotransposon-derived protein RNase H-like" evidence="2">
    <location>
        <begin position="114"/>
        <end position="215"/>
    </location>
</feature>
<protein>
    <recommendedName>
        <fullName evidence="2">Reverse transcriptase/retrotransposon-derived protein RNase H-like domain-containing protein</fullName>
    </recommendedName>
</protein>
<gene>
    <name evidence="3" type="ORF">R1flu_014703</name>
</gene>
<dbReference type="AlphaFoldDB" id="A0ABD1YH00"/>
<keyword evidence="4" id="KW-1185">Reference proteome</keyword>
<sequence>MDQRGCRRYVTEHIEDCEKILSHLEEAHLTLSGAKSTFGVWEVVIVGHLCGSFGRKPDPAKIDVIVRIKEVCNSLTDVRRFLGACIFYHIWIPHYAHIAEPLYALCWKDQRFTWENEHVQAMQKLKALLSSSPVLGRVDYKCRRPVILTMDTSPIAIGWAIGQDDAQGNRFAARFGAKVLSTRQCAYPQVKRELWGVVTTMKAEKEYLMGASVVVEIDCLPLLGMITNCLTPDMTMLNWIAYIKSLNPEFKHIAEKENVVADMLSRARYKGEEDMVEDVDDVGEEFFSISHLRKDSEDAFRQDLYKGE</sequence>
<evidence type="ECO:0000259" key="2">
    <source>
        <dbReference type="Pfam" id="PF17919"/>
    </source>
</evidence>
<dbReference type="InterPro" id="IPR043128">
    <property type="entry name" value="Rev_trsase/Diguanyl_cyclase"/>
</dbReference>
<dbReference type="InterPro" id="IPR043502">
    <property type="entry name" value="DNA/RNA_pol_sf"/>
</dbReference>
<name>A0ABD1YH00_9MARC</name>
<dbReference type="GO" id="GO:0003824">
    <property type="term" value="F:catalytic activity"/>
    <property type="evidence" value="ECO:0007669"/>
    <property type="project" value="UniProtKB-KW"/>
</dbReference>
<organism evidence="3 4">
    <name type="scientific">Riccia fluitans</name>
    <dbReference type="NCBI Taxonomy" id="41844"/>
    <lineage>
        <taxon>Eukaryota</taxon>
        <taxon>Viridiplantae</taxon>
        <taxon>Streptophyta</taxon>
        <taxon>Embryophyta</taxon>
        <taxon>Marchantiophyta</taxon>
        <taxon>Marchantiopsida</taxon>
        <taxon>Marchantiidae</taxon>
        <taxon>Marchantiales</taxon>
        <taxon>Ricciaceae</taxon>
        <taxon>Riccia</taxon>
    </lineage>
</organism>
<keyword evidence="1" id="KW-0511">Multifunctional enzyme</keyword>
<dbReference type="InterPro" id="IPR050951">
    <property type="entry name" value="Retrovirus_Pol_polyprotein"/>
</dbReference>
<evidence type="ECO:0000313" key="4">
    <source>
        <dbReference type="Proteomes" id="UP001605036"/>
    </source>
</evidence>
<accession>A0ABD1YH00</accession>
<comment type="caution">
    <text evidence="3">The sequence shown here is derived from an EMBL/GenBank/DDBJ whole genome shotgun (WGS) entry which is preliminary data.</text>
</comment>
<dbReference type="PANTHER" id="PTHR37984">
    <property type="entry name" value="PROTEIN CBG26694"/>
    <property type="match status" value="1"/>
</dbReference>
<dbReference type="Gene3D" id="3.30.70.270">
    <property type="match status" value="2"/>
</dbReference>
<reference evidence="3 4" key="1">
    <citation type="submission" date="2024-09" db="EMBL/GenBank/DDBJ databases">
        <title>Chromosome-scale assembly of Riccia fluitans.</title>
        <authorList>
            <person name="Paukszto L."/>
            <person name="Sawicki J."/>
            <person name="Karawczyk K."/>
            <person name="Piernik-Szablinska J."/>
            <person name="Szczecinska M."/>
            <person name="Mazdziarz M."/>
        </authorList>
    </citation>
    <scope>NUCLEOTIDE SEQUENCE [LARGE SCALE GENOMIC DNA]</scope>
    <source>
        <strain evidence="3">Rf_01</strain>
        <tissue evidence="3">Aerial parts of the thallus</tissue>
    </source>
</reference>
<proteinExistence type="predicted"/>
<evidence type="ECO:0000313" key="3">
    <source>
        <dbReference type="EMBL" id="KAL2630017.1"/>
    </source>
</evidence>
<evidence type="ECO:0000256" key="1">
    <source>
        <dbReference type="ARBA" id="ARBA00023268"/>
    </source>
</evidence>
<dbReference type="Pfam" id="PF17919">
    <property type="entry name" value="RT_RNaseH_2"/>
    <property type="match status" value="1"/>
</dbReference>
<dbReference type="PANTHER" id="PTHR37984:SF5">
    <property type="entry name" value="PROTEIN NYNRIN-LIKE"/>
    <property type="match status" value="1"/>
</dbReference>
<dbReference type="EMBL" id="JBHFFA010000004">
    <property type="protein sequence ID" value="KAL2630017.1"/>
    <property type="molecule type" value="Genomic_DNA"/>
</dbReference>